<dbReference type="Proteomes" id="UP000774130">
    <property type="component" value="Unassembled WGS sequence"/>
</dbReference>
<sequence>MKQIKKPVLGVLSVLLMSTVLTTVSSVKASADVIEQSEQIAVEQQQQEEKTQNVQTTVAALQEQATAQPATTIDVETTEEVVVPESTENSEVSTDANETPEVTEDIKDESVKDENAEVADPAEEEVVDQTTPEAETEKTSGNQSTSPINDNTVSVNGIADSQKDQEVKTINAEGITSNVLTENDLTTNVIWQKYLKSLEGNTMGDIVINNAGNMTIVYDVNTGESIILINGVVASIPKMGSVDVTDDEGNEWNIHNLGNGSFDLQDKQLAADKHAAEEAIQAAILSLIGPGSAVVGGGANLVANVVEGVVETPIDLAFFLPMLGLGFLSAIPVVGILPLFLDGLLAFPAAAFNIGKDLLMTGRTVVNNTLSTITQLLALKTQLDSANGHIENMNVTGSDRDQAALNNALFIASALGTIVPSLLDSGIQIASTALHAVVEVAFVAAYWALGILSAIPILGIIPLAINGLLLTGHFALNTVWKLADQGRQTVLNGASIALGGLASGGSLLNALGQKDKSDLLNEVYTLGFA</sequence>
<feature type="signal peptide" evidence="3">
    <location>
        <begin position="1"/>
        <end position="29"/>
    </location>
</feature>
<feature type="compositionally biased region" description="Basic and acidic residues" evidence="1">
    <location>
        <begin position="104"/>
        <end position="115"/>
    </location>
</feature>
<evidence type="ECO:0000256" key="3">
    <source>
        <dbReference type="SAM" id="SignalP"/>
    </source>
</evidence>
<evidence type="ECO:0000313" key="4">
    <source>
        <dbReference type="EMBL" id="MBV7389560.1"/>
    </source>
</evidence>
<dbReference type="RefSeq" id="WP_218324616.1">
    <property type="nucleotide sequence ID" value="NZ_JAHUZB010000001.1"/>
</dbReference>
<keyword evidence="2" id="KW-1133">Transmembrane helix</keyword>
<feature type="compositionally biased region" description="Polar residues" evidence="1">
    <location>
        <begin position="129"/>
        <end position="153"/>
    </location>
</feature>
<comment type="caution">
    <text evidence="4">The sequence shown here is derived from an EMBL/GenBank/DDBJ whole genome shotgun (WGS) entry which is preliminary data.</text>
</comment>
<dbReference type="EMBL" id="JAHUZB010000001">
    <property type="protein sequence ID" value="MBV7389560.1"/>
    <property type="molecule type" value="Genomic_DNA"/>
</dbReference>
<protein>
    <submittedName>
        <fullName evidence="4">Uncharacterized protein</fullName>
    </submittedName>
</protein>
<keyword evidence="2" id="KW-0472">Membrane</keyword>
<feature type="transmembrane region" description="Helical" evidence="2">
    <location>
        <begin position="403"/>
        <end position="423"/>
    </location>
</feature>
<evidence type="ECO:0000256" key="2">
    <source>
        <dbReference type="SAM" id="Phobius"/>
    </source>
</evidence>
<feature type="compositionally biased region" description="Acidic residues" evidence="1">
    <location>
        <begin position="116"/>
        <end position="127"/>
    </location>
</feature>
<feature type="chain" id="PRO_5046858953" evidence="3">
    <location>
        <begin position="30"/>
        <end position="529"/>
    </location>
</feature>
<name>A0ABS6T9K3_9ENTE</name>
<feature type="transmembrane region" description="Helical" evidence="2">
    <location>
        <begin position="318"/>
        <end position="341"/>
    </location>
</feature>
<accession>A0ABS6T9K3</accession>
<keyword evidence="5" id="KW-1185">Reference proteome</keyword>
<feature type="compositionally biased region" description="Low complexity" evidence="1">
    <location>
        <begin position="81"/>
        <end position="94"/>
    </location>
</feature>
<gene>
    <name evidence="4" type="ORF">KUA55_02640</name>
</gene>
<feature type="transmembrane region" description="Helical" evidence="2">
    <location>
        <begin position="443"/>
        <end position="469"/>
    </location>
</feature>
<feature type="transmembrane region" description="Helical" evidence="2">
    <location>
        <begin position="490"/>
        <end position="511"/>
    </location>
</feature>
<keyword evidence="2" id="KW-0812">Transmembrane</keyword>
<organism evidence="4 5">
    <name type="scientific">Enterococcus alishanensis</name>
    <dbReference type="NCBI Taxonomy" id="1303817"/>
    <lineage>
        <taxon>Bacteria</taxon>
        <taxon>Bacillati</taxon>
        <taxon>Bacillota</taxon>
        <taxon>Bacilli</taxon>
        <taxon>Lactobacillales</taxon>
        <taxon>Enterococcaceae</taxon>
        <taxon>Enterococcus</taxon>
    </lineage>
</organism>
<evidence type="ECO:0000256" key="1">
    <source>
        <dbReference type="SAM" id="MobiDB-lite"/>
    </source>
</evidence>
<keyword evidence="3" id="KW-0732">Signal</keyword>
<reference evidence="4 5" key="1">
    <citation type="submission" date="2021-06" db="EMBL/GenBank/DDBJ databases">
        <title>Enterococcus alishanensis sp. nov., a novel lactic acid bacterium isolated from fresh coffee beans.</title>
        <authorList>
            <person name="Chen Y.-S."/>
        </authorList>
    </citation>
    <scope>NUCLEOTIDE SEQUENCE [LARGE SCALE GENOMIC DNA]</scope>
    <source>
        <strain evidence="4 5">ALS3</strain>
    </source>
</reference>
<proteinExistence type="predicted"/>
<feature type="region of interest" description="Disordered" evidence="1">
    <location>
        <begin position="81"/>
        <end position="153"/>
    </location>
</feature>
<evidence type="ECO:0000313" key="5">
    <source>
        <dbReference type="Proteomes" id="UP000774130"/>
    </source>
</evidence>